<accession>A0A9W6PIA8</accession>
<proteinExistence type="predicted"/>
<gene>
    <name evidence="1" type="ORF">Kpho01_47160</name>
</gene>
<dbReference type="EMBL" id="BSRX01000030">
    <property type="protein sequence ID" value="GLW56705.1"/>
    <property type="molecule type" value="Genomic_DNA"/>
</dbReference>
<comment type="caution">
    <text evidence="1">The sequence shown here is derived from an EMBL/GenBank/DDBJ whole genome shotgun (WGS) entry which is preliminary data.</text>
</comment>
<evidence type="ECO:0000313" key="2">
    <source>
        <dbReference type="Proteomes" id="UP001165143"/>
    </source>
</evidence>
<sequence length="138" mass="14284">MPPHGGEGTQYVPGIEECLAEAMGITGALGVSLVDWTNGLAIGTAGLGPDGDHEVGAADATELARAVTQTPSFADPDTGAPPAEDVIVTSAGNYHLLRFVPAPFDANVFLYLRLDRDTANLAMARLRLAAIADRLVLS</sequence>
<evidence type="ECO:0000313" key="1">
    <source>
        <dbReference type="EMBL" id="GLW56705.1"/>
    </source>
</evidence>
<organism evidence="1 2">
    <name type="scientific">Kitasatospora phosalacinea</name>
    <dbReference type="NCBI Taxonomy" id="2065"/>
    <lineage>
        <taxon>Bacteria</taxon>
        <taxon>Bacillati</taxon>
        <taxon>Actinomycetota</taxon>
        <taxon>Actinomycetes</taxon>
        <taxon>Kitasatosporales</taxon>
        <taxon>Streptomycetaceae</taxon>
        <taxon>Kitasatospora</taxon>
    </lineage>
</organism>
<name>A0A9W6PIA8_9ACTN</name>
<reference evidence="1" key="1">
    <citation type="submission" date="2023-02" db="EMBL/GenBank/DDBJ databases">
        <title>Kitasatospora phosalacinea NBRC 14362.</title>
        <authorList>
            <person name="Ichikawa N."/>
            <person name="Sato H."/>
            <person name="Tonouchi N."/>
        </authorList>
    </citation>
    <scope>NUCLEOTIDE SEQUENCE</scope>
    <source>
        <strain evidence="1">NBRC 14362</strain>
    </source>
</reference>
<dbReference type="Proteomes" id="UP001165143">
    <property type="component" value="Unassembled WGS sequence"/>
</dbReference>
<dbReference type="AlphaFoldDB" id="A0A9W6PIA8"/>
<protein>
    <submittedName>
        <fullName evidence="1">Uncharacterized protein</fullName>
    </submittedName>
</protein>